<reference evidence="1 2" key="1">
    <citation type="submission" date="2018-11" db="EMBL/GenBank/DDBJ databases">
        <authorList>
            <person name="Criscuolo A."/>
        </authorList>
    </citation>
    <scope>NUCLEOTIDE SEQUENCE [LARGE SCALE GENOMIC DNA]</scope>
    <source>
        <strain evidence="1">AT11b</strain>
    </source>
</reference>
<evidence type="ECO:0000313" key="1">
    <source>
        <dbReference type="EMBL" id="VDC33253.1"/>
    </source>
</evidence>
<sequence>MDTLTESDVADLLDDLAQLLPFPTTLYTDMGADSWAPQLYFGPVDPSSDLAAHRAGIDADTVRPVWWIDLDGGTRTILLDEVTPDDVCNVAARIAQLYPEHRQ</sequence>
<dbReference type="EMBL" id="UXAU01000046">
    <property type="protein sequence ID" value="VDC33253.1"/>
    <property type="molecule type" value="Genomic_DNA"/>
</dbReference>
<dbReference type="OrthoDB" id="5074656at2"/>
<dbReference type="Proteomes" id="UP000280861">
    <property type="component" value="Unassembled WGS sequence"/>
</dbReference>
<keyword evidence="2" id="KW-1185">Reference proteome</keyword>
<proteinExistence type="predicted"/>
<name>A0A3P5XYM6_9MICC</name>
<gene>
    <name evidence="1" type="ORF">PSET11_03282</name>
</gene>
<dbReference type="AlphaFoldDB" id="A0A3P5XYM6"/>
<protein>
    <submittedName>
        <fullName evidence="1">Uncharacterized protein</fullName>
    </submittedName>
</protein>
<accession>A0A3P5XYM6</accession>
<evidence type="ECO:0000313" key="2">
    <source>
        <dbReference type="Proteomes" id="UP000280861"/>
    </source>
</evidence>
<dbReference type="RefSeq" id="WP_068484203.1">
    <property type="nucleotide sequence ID" value="NZ_CBCRYA010000036.1"/>
</dbReference>
<organism evidence="1 2">
    <name type="scientific">Arthrobacter ulcerisalmonis</name>
    <dbReference type="NCBI Taxonomy" id="2483813"/>
    <lineage>
        <taxon>Bacteria</taxon>
        <taxon>Bacillati</taxon>
        <taxon>Actinomycetota</taxon>
        <taxon>Actinomycetes</taxon>
        <taxon>Micrococcales</taxon>
        <taxon>Micrococcaceae</taxon>
        <taxon>Arthrobacter</taxon>
    </lineage>
</organism>